<proteinExistence type="predicted"/>
<reference evidence="3 4" key="1">
    <citation type="journal article" date="2009" name="Int. J. Syst. Evol. Microbiol.">
        <title>Nocardioides caeni sp. nov., isolated from wastewater.</title>
        <authorList>
            <person name="Yoon J.H."/>
            <person name="Kang S.J."/>
            <person name="Park S."/>
            <person name="Kim W."/>
            <person name="Oh T.K."/>
        </authorList>
    </citation>
    <scope>NUCLEOTIDE SEQUENCE [LARGE SCALE GENOMIC DNA]</scope>
    <source>
        <strain evidence="3 4">DSM 23134</strain>
    </source>
</reference>
<organism evidence="3 4">
    <name type="scientific">Nocardioides caeni</name>
    <dbReference type="NCBI Taxonomy" id="574700"/>
    <lineage>
        <taxon>Bacteria</taxon>
        <taxon>Bacillati</taxon>
        <taxon>Actinomycetota</taxon>
        <taxon>Actinomycetes</taxon>
        <taxon>Propionibacteriales</taxon>
        <taxon>Nocardioidaceae</taxon>
        <taxon>Nocardioides</taxon>
    </lineage>
</organism>
<evidence type="ECO:0000256" key="1">
    <source>
        <dbReference type="SAM" id="MobiDB-lite"/>
    </source>
</evidence>
<dbReference type="EMBL" id="STGW01000002">
    <property type="protein sequence ID" value="THV17610.1"/>
    <property type="molecule type" value="Genomic_DNA"/>
</dbReference>
<protein>
    <recommendedName>
        <fullName evidence="5">DUF4352 domain-containing protein</fullName>
    </recommendedName>
</protein>
<feature type="compositionally biased region" description="Low complexity" evidence="1">
    <location>
        <begin position="242"/>
        <end position="267"/>
    </location>
</feature>
<keyword evidence="2" id="KW-0732">Signal</keyword>
<gene>
    <name evidence="3" type="ORF">E9934_03765</name>
</gene>
<accession>A0A4S8NKM0</accession>
<keyword evidence="4" id="KW-1185">Reference proteome</keyword>
<evidence type="ECO:0000313" key="3">
    <source>
        <dbReference type="EMBL" id="THV17610.1"/>
    </source>
</evidence>
<dbReference type="AlphaFoldDB" id="A0A4S8NKM0"/>
<dbReference type="Proteomes" id="UP000307087">
    <property type="component" value="Unassembled WGS sequence"/>
</dbReference>
<dbReference type="OrthoDB" id="3783044at2"/>
<comment type="caution">
    <text evidence="3">The sequence shown here is derived from an EMBL/GenBank/DDBJ whole genome shotgun (WGS) entry which is preliminary data.</text>
</comment>
<evidence type="ECO:0008006" key="5">
    <source>
        <dbReference type="Google" id="ProtNLM"/>
    </source>
</evidence>
<feature type="signal peptide" evidence="2">
    <location>
        <begin position="1"/>
        <end position="23"/>
    </location>
</feature>
<dbReference type="RefSeq" id="WP_136561540.1">
    <property type="nucleotide sequence ID" value="NZ_BAABLS010000001.1"/>
</dbReference>
<feature type="region of interest" description="Disordered" evidence="1">
    <location>
        <begin position="211"/>
        <end position="267"/>
    </location>
</feature>
<name>A0A4S8NKM0_9ACTN</name>
<evidence type="ECO:0000256" key="2">
    <source>
        <dbReference type="SAM" id="SignalP"/>
    </source>
</evidence>
<feature type="chain" id="PRO_5020849948" description="DUF4352 domain-containing protein" evidence="2">
    <location>
        <begin position="24"/>
        <end position="267"/>
    </location>
</feature>
<dbReference type="PROSITE" id="PS51257">
    <property type="entry name" value="PROKAR_LIPOPROTEIN"/>
    <property type="match status" value="1"/>
</dbReference>
<evidence type="ECO:0000313" key="4">
    <source>
        <dbReference type="Proteomes" id="UP000307087"/>
    </source>
</evidence>
<sequence>MLTVRARLAAVATALCVAATAAACGSGDEDKDSKGSKDTTSATPTPDAVESSAAPGSYLPVPAGVTLTEPGTALQLGDEGVIAFRIDQNGDAIVLGVSVDRIERTSFQESFPGWDIDATTAARTPYFVRLTVTNLGTRDPGGRGLDSVLWADDGSTLEAPNSYTAEQLAACPGGVLPETFPTDTVAELCQVYFIAPDRELVAVSFVPPAGAEPLTWSGELSPVSTPRPSRGPKASSSQSPEATGSASEPTSPSTSPSTSQSPSPGPS</sequence>
<feature type="region of interest" description="Disordered" evidence="1">
    <location>
        <begin position="25"/>
        <end position="56"/>
    </location>
</feature>